<dbReference type="SUPFAM" id="SSF69318">
    <property type="entry name" value="Integrin alpha N-terminal domain"/>
    <property type="match status" value="1"/>
</dbReference>
<dbReference type="PANTHER" id="PTHR44103:SF1">
    <property type="entry name" value="PROPROTEIN CONVERTASE P"/>
    <property type="match status" value="1"/>
</dbReference>
<evidence type="ECO:0000313" key="3">
    <source>
        <dbReference type="Proteomes" id="UP000292372"/>
    </source>
</evidence>
<dbReference type="Proteomes" id="UP000292372">
    <property type="component" value="Unassembled WGS sequence"/>
</dbReference>
<evidence type="ECO:0000256" key="1">
    <source>
        <dbReference type="ARBA" id="ARBA00022729"/>
    </source>
</evidence>
<comment type="caution">
    <text evidence="2">The sequence shown here is derived from an EMBL/GenBank/DDBJ whole genome shotgun (WGS) entry which is preliminary data.</text>
</comment>
<sequence>MIKILLSVFVFLVFILDKANGQDKVWNRHVVDSSYNGADGVRLADVNNDGLMDITTGWEESGYTKVYLHPGFKLVQEKWPSVIVGKTPYVEDAVFADLDDDGAVDVISSTEWKHKKIYVNWAPVKSKDYLDKTKWKTQSIPTSDGLMQWMYAYPAQIDGKNGLDIIAGGKHENAQIGWFEIPKDARCLNKWKWHSISAVSWLMSIMMSDMDNDGDLDILISDRKGALSGVRWLENPETIRKQKKEWKNHNIENQGLEVMFLDLADLDGDGLEDVIVTEANKRKIWFIKRLDKSDLSWKSYPIDIPKYTSKPKSVVAGDVNGDGKSDLVHSFEKAEGNLEGIYWLSYKNLPTDVKWE</sequence>
<dbReference type="InterPro" id="IPR013517">
    <property type="entry name" value="FG-GAP"/>
</dbReference>
<proteinExistence type="predicted"/>
<organism evidence="2 3">
    <name type="scientific">Hyunsoonleella pacifica</name>
    <dbReference type="NCBI Taxonomy" id="1080224"/>
    <lineage>
        <taxon>Bacteria</taxon>
        <taxon>Pseudomonadati</taxon>
        <taxon>Bacteroidota</taxon>
        <taxon>Flavobacteriia</taxon>
        <taxon>Flavobacteriales</taxon>
        <taxon>Flavobacteriaceae</taxon>
    </lineage>
</organism>
<dbReference type="Gene3D" id="2.130.10.130">
    <property type="entry name" value="Integrin alpha, N-terminal"/>
    <property type="match status" value="1"/>
</dbReference>
<accession>A0A4V2JBC8</accession>
<dbReference type="Pfam" id="PF13517">
    <property type="entry name" value="FG-GAP_3"/>
    <property type="match status" value="2"/>
</dbReference>
<evidence type="ECO:0000313" key="2">
    <source>
        <dbReference type="EMBL" id="TBN18731.1"/>
    </source>
</evidence>
<dbReference type="InterPro" id="IPR028994">
    <property type="entry name" value="Integrin_alpha_N"/>
</dbReference>
<keyword evidence="1" id="KW-0732">Signal</keyword>
<protein>
    <submittedName>
        <fullName evidence="2">VCBS repeat-containing protein</fullName>
    </submittedName>
</protein>
<name>A0A4V2JBC8_9FLAO</name>
<dbReference type="AlphaFoldDB" id="A0A4V2JBC8"/>
<reference evidence="2 3" key="1">
    <citation type="journal article" date="2015" name="Int. J. Syst. Evol. Microbiol.">
        <title>Hyunsoonleella pacifica sp. nov., isolated from seawater of South Pacific Gyre.</title>
        <authorList>
            <person name="Gao X."/>
            <person name="Zhang Z."/>
            <person name="Dai X."/>
            <person name="Zhang X.H."/>
        </authorList>
    </citation>
    <scope>NUCLEOTIDE SEQUENCE [LARGE SCALE GENOMIC DNA]</scope>
    <source>
        <strain evidence="2 3">SW033</strain>
    </source>
</reference>
<gene>
    <name evidence="2" type="ORF">EYD46_01300</name>
</gene>
<dbReference type="OrthoDB" id="9816120at2"/>
<dbReference type="EMBL" id="SIRS01000001">
    <property type="protein sequence ID" value="TBN18731.1"/>
    <property type="molecule type" value="Genomic_DNA"/>
</dbReference>
<dbReference type="RefSeq" id="WP_130935249.1">
    <property type="nucleotide sequence ID" value="NZ_BMEE01000001.1"/>
</dbReference>
<dbReference type="PANTHER" id="PTHR44103">
    <property type="entry name" value="PROPROTEIN CONVERTASE P"/>
    <property type="match status" value="1"/>
</dbReference>
<keyword evidence="3" id="KW-1185">Reference proteome</keyword>